<dbReference type="SUPFAM" id="SSF47413">
    <property type="entry name" value="lambda repressor-like DNA-binding domains"/>
    <property type="match status" value="1"/>
</dbReference>
<dbReference type="EMBL" id="PJNB01000001">
    <property type="protein sequence ID" value="PKW12708.1"/>
    <property type="molecule type" value="Genomic_DNA"/>
</dbReference>
<dbReference type="Pfam" id="PF19054">
    <property type="entry name" value="DUF5753"/>
    <property type="match status" value="1"/>
</dbReference>
<evidence type="ECO:0000313" key="3">
    <source>
        <dbReference type="Proteomes" id="UP000233786"/>
    </source>
</evidence>
<dbReference type="Proteomes" id="UP000233786">
    <property type="component" value="Unassembled WGS sequence"/>
</dbReference>
<dbReference type="InterPro" id="IPR043917">
    <property type="entry name" value="DUF5753"/>
</dbReference>
<organism evidence="2 3">
    <name type="scientific">Saccharopolyspora spinosa</name>
    <dbReference type="NCBI Taxonomy" id="60894"/>
    <lineage>
        <taxon>Bacteria</taxon>
        <taxon>Bacillati</taxon>
        <taxon>Actinomycetota</taxon>
        <taxon>Actinomycetes</taxon>
        <taxon>Pseudonocardiales</taxon>
        <taxon>Pseudonocardiaceae</taxon>
        <taxon>Saccharopolyspora</taxon>
    </lineage>
</organism>
<reference evidence="2" key="1">
    <citation type="submission" date="2017-12" db="EMBL/GenBank/DDBJ databases">
        <title>Sequencing the genomes of 1000 Actinobacteria strains.</title>
        <authorList>
            <person name="Klenk H.-P."/>
        </authorList>
    </citation>
    <scope>NUCLEOTIDE SEQUENCE [LARGE SCALE GENOMIC DNA]</scope>
    <source>
        <strain evidence="2">DSM 44228</strain>
    </source>
</reference>
<dbReference type="Gene3D" id="1.10.260.40">
    <property type="entry name" value="lambda repressor-like DNA-binding domains"/>
    <property type="match status" value="1"/>
</dbReference>
<comment type="caution">
    <text evidence="2">The sequence shown here is derived from an EMBL/GenBank/DDBJ whole genome shotgun (WGS) entry which is preliminary data.</text>
</comment>
<dbReference type="STRING" id="994479.GCA_000194155_07846"/>
<proteinExistence type="predicted"/>
<dbReference type="SMART" id="SM00530">
    <property type="entry name" value="HTH_XRE"/>
    <property type="match status" value="1"/>
</dbReference>
<protein>
    <submittedName>
        <fullName evidence="2">Helix-turn-helix protein</fullName>
    </submittedName>
</protein>
<dbReference type="InterPro" id="IPR001387">
    <property type="entry name" value="Cro/C1-type_HTH"/>
</dbReference>
<dbReference type="GO" id="GO:0003677">
    <property type="term" value="F:DNA binding"/>
    <property type="evidence" value="ECO:0007669"/>
    <property type="project" value="InterPro"/>
</dbReference>
<dbReference type="PROSITE" id="PS50943">
    <property type="entry name" value="HTH_CROC1"/>
    <property type="match status" value="1"/>
</dbReference>
<sequence>MSVNAGRPCARALCAALRAAREASNLGVRELARAVDLSPVQISQYERGERIPGEARTGVILGALKVSSSEQNRILTLVRAAKEPNWLTVGVNGVPQQLDMLTEHERAASGITHWEPLVIPGLLQTPDYTRSIKEAGGLRHEEIGVRLVVNAGRRDVVTTVSKPANYEAIIGEAALLSPIACNAVMADQLRHIIDDAKRSNVAVRVMPEKTSWHPGLSGPFVFFTYPDAPPLVYLEHHSSGAWVSQDYDIEEYGKAIEWMRRTTLDPEKSLERIEKLAEVWEVSP</sequence>
<dbReference type="InterPro" id="IPR010982">
    <property type="entry name" value="Lambda_DNA-bd_dom_sf"/>
</dbReference>
<name>A0A2N3XPU2_SACSN</name>
<feature type="domain" description="HTH cro/C1-type" evidence="1">
    <location>
        <begin position="17"/>
        <end position="71"/>
    </location>
</feature>
<evidence type="ECO:0000259" key="1">
    <source>
        <dbReference type="PROSITE" id="PS50943"/>
    </source>
</evidence>
<accession>A0A2N3XPU2</accession>
<dbReference type="CDD" id="cd00093">
    <property type="entry name" value="HTH_XRE"/>
    <property type="match status" value="1"/>
</dbReference>
<dbReference type="AlphaFoldDB" id="A0A2N3XPU2"/>
<dbReference type="RefSeq" id="WP_010315888.1">
    <property type="nucleotide sequence ID" value="NZ_CP061007.1"/>
</dbReference>
<dbReference type="Pfam" id="PF13560">
    <property type="entry name" value="HTH_31"/>
    <property type="match status" value="1"/>
</dbReference>
<gene>
    <name evidence="2" type="ORF">A8926_0185</name>
</gene>
<keyword evidence="3" id="KW-1185">Reference proteome</keyword>
<evidence type="ECO:0000313" key="2">
    <source>
        <dbReference type="EMBL" id="PKW12708.1"/>
    </source>
</evidence>